<dbReference type="Gene3D" id="1.10.10.10">
    <property type="entry name" value="Winged helix-like DNA-binding domain superfamily/Winged helix DNA-binding domain"/>
    <property type="match status" value="1"/>
</dbReference>
<dbReference type="InterPro" id="IPR036271">
    <property type="entry name" value="Tet_transcr_reg_TetR-rel_C_sf"/>
</dbReference>
<feature type="domain" description="HTH tetR-type" evidence="7">
    <location>
        <begin position="135"/>
        <end position="195"/>
    </location>
</feature>
<keyword evidence="9" id="KW-1185">Reference proteome</keyword>
<dbReference type="CDD" id="cd07377">
    <property type="entry name" value="WHTH_GntR"/>
    <property type="match status" value="1"/>
</dbReference>
<feature type="DNA-binding region" description="H-T-H motif" evidence="4">
    <location>
        <begin position="158"/>
        <end position="177"/>
    </location>
</feature>
<organism evidence="8 9">
    <name type="scientific">Plantactinospora sonchi</name>
    <dbReference type="NCBI Taxonomy" id="1544735"/>
    <lineage>
        <taxon>Bacteria</taxon>
        <taxon>Bacillati</taxon>
        <taxon>Actinomycetota</taxon>
        <taxon>Actinomycetes</taxon>
        <taxon>Micromonosporales</taxon>
        <taxon>Micromonosporaceae</taxon>
        <taxon>Plantactinospora</taxon>
    </lineage>
</organism>
<dbReference type="InterPro" id="IPR001647">
    <property type="entry name" value="HTH_TetR"/>
</dbReference>
<keyword evidence="2 4" id="KW-0238">DNA-binding</keyword>
<gene>
    <name evidence="8" type="ORF">V1633_32985</name>
</gene>
<dbReference type="SUPFAM" id="SSF46689">
    <property type="entry name" value="Homeodomain-like"/>
    <property type="match status" value="1"/>
</dbReference>
<evidence type="ECO:0000256" key="4">
    <source>
        <dbReference type="PROSITE-ProRule" id="PRU00335"/>
    </source>
</evidence>
<comment type="caution">
    <text evidence="8">The sequence shown here is derived from an EMBL/GenBank/DDBJ whole genome shotgun (WGS) entry which is preliminary data.</text>
</comment>
<evidence type="ECO:0000313" key="9">
    <source>
        <dbReference type="Proteomes" id="UP001332243"/>
    </source>
</evidence>
<keyword evidence="1" id="KW-0805">Transcription regulation</keyword>
<dbReference type="InterPro" id="IPR036388">
    <property type="entry name" value="WH-like_DNA-bd_sf"/>
</dbReference>
<dbReference type="PROSITE" id="PS50977">
    <property type="entry name" value="HTH_TETR_2"/>
    <property type="match status" value="1"/>
</dbReference>
<dbReference type="PANTHER" id="PTHR30055">
    <property type="entry name" value="HTH-TYPE TRANSCRIPTIONAL REGULATOR RUTR"/>
    <property type="match status" value="1"/>
</dbReference>
<evidence type="ECO:0000256" key="1">
    <source>
        <dbReference type="ARBA" id="ARBA00023015"/>
    </source>
</evidence>
<evidence type="ECO:0000259" key="7">
    <source>
        <dbReference type="PROSITE" id="PS50977"/>
    </source>
</evidence>
<dbReference type="InterPro" id="IPR036390">
    <property type="entry name" value="WH_DNA-bd_sf"/>
</dbReference>
<evidence type="ECO:0000256" key="3">
    <source>
        <dbReference type="ARBA" id="ARBA00023163"/>
    </source>
</evidence>
<protein>
    <submittedName>
        <fullName evidence="8">GntR family transcriptional regulator</fullName>
    </submittedName>
</protein>
<feature type="compositionally biased region" description="Low complexity" evidence="5">
    <location>
        <begin position="69"/>
        <end position="84"/>
    </location>
</feature>
<evidence type="ECO:0000256" key="2">
    <source>
        <dbReference type="ARBA" id="ARBA00023125"/>
    </source>
</evidence>
<name>A0ABU7S4H9_9ACTN</name>
<dbReference type="RefSeq" id="WP_331218237.1">
    <property type="nucleotide sequence ID" value="NZ_JAZGQK010000036.1"/>
</dbReference>
<proteinExistence type="predicted"/>
<accession>A0ABU7S4H9</accession>
<dbReference type="SMART" id="SM00345">
    <property type="entry name" value="HTH_GNTR"/>
    <property type="match status" value="1"/>
</dbReference>
<evidence type="ECO:0000256" key="5">
    <source>
        <dbReference type="SAM" id="MobiDB-lite"/>
    </source>
</evidence>
<dbReference type="InterPro" id="IPR050109">
    <property type="entry name" value="HTH-type_TetR-like_transc_reg"/>
</dbReference>
<feature type="domain" description="HTH gntR-type" evidence="6">
    <location>
        <begin position="4"/>
        <end position="72"/>
    </location>
</feature>
<evidence type="ECO:0000313" key="8">
    <source>
        <dbReference type="EMBL" id="MEE6263304.1"/>
    </source>
</evidence>
<dbReference type="Gene3D" id="1.10.357.10">
    <property type="entry name" value="Tetracycline Repressor, domain 2"/>
    <property type="match status" value="1"/>
</dbReference>
<dbReference type="PANTHER" id="PTHR30055:SF151">
    <property type="entry name" value="TRANSCRIPTIONAL REGULATORY PROTEIN"/>
    <property type="match status" value="1"/>
</dbReference>
<keyword evidence="3" id="KW-0804">Transcription</keyword>
<dbReference type="SUPFAM" id="SSF48498">
    <property type="entry name" value="Tetracyclin repressor-like, C-terminal domain"/>
    <property type="match status" value="1"/>
</dbReference>
<dbReference type="Pfam" id="PF02909">
    <property type="entry name" value="TetR_C_1"/>
    <property type="match status" value="1"/>
</dbReference>
<dbReference type="PROSITE" id="PS50949">
    <property type="entry name" value="HTH_GNTR"/>
    <property type="match status" value="1"/>
</dbReference>
<dbReference type="Pfam" id="PF00392">
    <property type="entry name" value="GntR"/>
    <property type="match status" value="1"/>
</dbReference>
<feature type="region of interest" description="Disordered" evidence="5">
    <location>
        <begin position="69"/>
        <end position="135"/>
    </location>
</feature>
<dbReference type="Pfam" id="PF00440">
    <property type="entry name" value="TetR_N"/>
    <property type="match status" value="1"/>
</dbReference>
<dbReference type="InterPro" id="IPR000524">
    <property type="entry name" value="Tscrpt_reg_HTH_GntR"/>
</dbReference>
<dbReference type="Proteomes" id="UP001332243">
    <property type="component" value="Unassembled WGS sequence"/>
</dbReference>
<dbReference type="EMBL" id="JAZGQK010000036">
    <property type="protein sequence ID" value="MEE6263304.1"/>
    <property type="molecule type" value="Genomic_DNA"/>
</dbReference>
<dbReference type="Gene3D" id="1.10.10.60">
    <property type="entry name" value="Homeodomain-like"/>
    <property type="match status" value="1"/>
</dbReference>
<reference evidence="8 9" key="1">
    <citation type="submission" date="2024-01" db="EMBL/GenBank/DDBJ databases">
        <title>Genome insights into Plantactinospora sonchi sp. nov.</title>
        <authorList>
            <person name="Wang L."/>
        </authorList>
    </citation>
    <scope>NUCLEOTIDE SEQUENCE [LARGE SCALE GENOMIC DNA]</scope>
    <source>
        <strain evidence="8 9">NEAU-QY2</strain>
    </source>
</reference>
<evidence type="ECO:0000259" key="6">
    <source>
        <dbReference type="PROSITE" id="PS50949"/>
    </source>
</evidence>
<dbReference type="SUPFAM" id="SSF46785">
    <property type="entry name" value="Winged helix' DNA-binding domain"/>
    <property type="match status" value="1"/>
</dbReference>
<sequence length="361" mass="39354">MPADPPYRRIVADLRRRIATGELAPGDRVPSTRQIATEWGVALATATRALSTLREQGVVRARPRVGTVVAEAPAAPTPPRSARQPTRHTTRQPTRQPTERPGADRSDAAQPGREPELGPSGRRPAARVSARPEADVNRDRIVRAAIEIADAEGLDALSMRAVASRLGVSTMSPYRYVGSKDDLVRLMADTAYGEQYPPESTPAGWRSQLELGARVLWELHRRHPWLAHTGPLSRPLPLPNLLVHSERMLSALDALGLDPTTMLDVTVLIYNHVQGLAVHLEREAQARAATGLSDEQWIDTQAPAMDALATAGPYPTYARILGSFRRTGYDLDLTRLFELGLHALLDGLAVRLGQRTGAGPR</sequence>
<dbReference type="InterPro" id="IPR009057">
    <property type="entry name" value="Homeodomain-like_sf"/>
</dbReference>
<feature type="compositionally biased region" description="Basic and acidic residues" evidence="5">
    <location>
        <begin position="97"/>
        <end position="107"/>
    </location>
</feature>
<dbReference type="InterPro" id="IPR004111">
    <property type="entry name" value="Repressor_TetR_C"/>
</dbReference>